<dbReference type="InterPro" id="IPR002372">
    <property type="entry name" value="PQQ_rpt_dom"/>
</dbReference>
<keyword evidence="3" id="KW-1185">Reference proteome</keyword>
<evidence type="ECO:0000259" key="1">
    <source>
        <dbReference type="Pfam" id="PF13360"/>
    </source>
</evidence>
<reference evidence="2 3" key="1">
    <citation type="submission" date="2024-04" db="EMBL/GenBank/DDBJ databases">
        <title>Polymorphospora sp. isolated from Baiyangdian Lake in Xiong'an New Area.</title>
        <authorList>
            <person name="Zhang X."/>
            <person name="Liu J."/>
        </authorList>
    </citation>
    <scope>NUCLEOTIDE SEQUENCE [LARGE SCALE GENOMIC DNA]</scope>
    <source>
        <strain evidence="2 3">2-325</strain>
    </source>
</reference>
<comment type="caution">
    <text evidence="2">The sequence shown here is derived from an EMBL/GenBank/DDBJ whole genome shotgun (WGS) entry which is preliminary data.</text>
</comment>
<name>A0ABV5CS79_9ACTN</name>
<dbReference type="EMBL" id="JBCGDC010000046">
    <property type="protein sequence ID" value="MFB6394865.1"/>
    <property type="molecule type" value="Genomic_DNA"/>
</dbReference>
<sequence length="440" mass="47410">MTVIELGLREHEPEAEPSRPSRARQFRTALAVVAVLLVGLAAGSAPPVRPRLTEIAVVPTAPAYRHVLADGVLYSLGAQYGETSRTLSAHDLRDGSVRWQVPAGDNILGRAGLWVNLFLQVDGDWVLLNNADSTIGVDTATGRTLWTARHRIMPTGTDGIGYSSRPVLAGGDGAPVVAPVGDYPEEDLRVLLRGFDLSTGTELWVSPPVRFGEALPGVDGALLVVTAENRAEVWDARTGAVRQRITGPGVRTRAVTTGGGQIYVTDETSTLTAYAADTLERRWRVPVPHGNGEGIPCGRYVCYWQSPTEGPGRGNTILLDAADGRPVGAMVDGWLAEESGGHLIKRDENGVPVHTVDPATGRTLIDLTGWPDPVWSDERSPLLLRRSGDGPRQWFGVLEPGDTRVSLLGSVPHQSYRCQSSATHVACQTAPEELRVWRYR</sequence>
<proteinExistence type="predicted"/>
<dbReference type="RefSeq" id="WP_375734876.1">
    <property type="nucleotide sequence ID" value="NZ_JBCGDC010000046.1"/>
</dbReference>
<dbReference type="Pfam" id="PF13360">
    <property type="entry name" value="PQQ_2"/>
    <property type="match status" value="2"/>
</dbReference>
<gene>
    <name evidence="2" type="ORF">AAFH96_17390</name>
</gene>
<feature type="domain" description="Pyrrolo-quinoline quinone repeat" evidence="1">
    <location>
        <begin position="192"/>
        <end position="288"/>
    </location>
</feature>
<dbReference type="InterPro" id="IPR015943">
    <property type="entry name" value="WD40/YVTN_repeat-like_dom_sf"/>
</dbReference>
<dbReference type="Proteomes" id="UP001582793">
    <property type="component" value="Unassembled WGS sequence"/>
</dbReference>
<dbReference type="SUPFAM" id="SSF50998">
    <property type="entry name" value="Quinoprotein alcohol dehydrogenase-like"/>
    <property type="match status" value="1"/>
</dbReference>
<feature type="domain" description="Pyrrolo-quinoline quinone repeat" evidence="1">
    <location>
        <begin position="66"/>
        <end position="164"/>
    </location>
</feature>
<evidence type="ECO:0000313" key="3">
    <source>
        <dbReference type="Proteomes" id="UP001582793"/>
    </source>
</evidence>
<accession>A0ABV5CS79</accession>
<dbReference type="Gene3D" id="2.130.10.10">
    <property type="entry name" value="YVTN repeat-like/Quinoprotein amine dehydrogenase"/>
    <property type="match status" value="1"/>
</dbReference>
<evidence type="ECO:0000313" key="2">
    <source>
        <dbReference type="EMBL" id="MFB6394865.1"/>
    </source>
</evidence>
<organism evidence="2 3">
    <name type="scientific">Polymorphospora lycopeni</name>
    <dbReference type="NCBI Taxonomy" id="3140240"/>
    <lineage>
        <taxon>Bacteria</taxon>
        <taxon>Bacillati</taxon>
        <taxon>Actinomycetota</taxon>
        <taxon>Actinomycetes</taxon>
        <taxon>Micromonosporales</taxon>
        <taxon>Micromonosporaceae</taxon>
        <taxon>Polymorphospora</taxon>
    </lineage>
</organism>
<protein>
    <submittedName>
        <fullName evidence="2">PQQ-binding-like beta-propeller repeat protein</fullName>
    </submittedName>
</protein>
<dbReference type="InterPro" id="IPR011047">
    <property type="entry name" value="Quinoprotein_ADH-like_sf"/>
</dbReference>